<reference evidence="1" key="1">
    <citation type="journal article" date="2021" name="Microb. Physiol.">
        <title>Proteogenomic Insights into the Physiology of Marine, Sulfate-Reducing, Filamentous Desulfonema limicola and Desulfonema magnum.</title>
        <authorList>
            <person name="Schnaars V."/>
            <person name="Wohlbrand L."/>
            <person name="Scheve S."/>
            <person name="Hinrichs C."/>
            <person name="Reinhardt R."/>
            <person name="Rabus R."/>
        </authorList>
    </citation>
    <scope>NUCLEOTIDE SEQUENCE</scope>
    <source>
        <strain evidence="1">5ac10</strain>
    </source>
</reference>
<evidence type="ECO:0000313" key="2">
    <source>
        <dbReference type="Proteomes" id="UP000663720"/>
    </source>
</evidence>
<proteinExistence type="predicted"/>
<keyword evidence="2" id="KW-1185">Reference proteome</keyword>
<dbReference type="RefSeq" id="WP_207690767.1">
    <property type="nucleotide sequence ID" value="NZ_CP061799.1"/>
</dbReference>
<organism evidence="1 2">
    <name type="scientific">Desulfonema limicola</name>
    <dbReference type="NCBI Taxonomy" id="45656"/>
    <lineage>
        <taxon>Bacteria</taxon>
        <taxon>Pseudomonadati</taxon>
        <taxon>Thermodesulfobacteriota</taxon>
        <taxon>Desulfobacteria</taxon>
        <taxon>Desulfobacterales</taxon>
        <taxon>Desulfococcaceae</taxon>
        <taxon>Desulfonema</taxon>
    </lineage>
</organism>
<dbReference type="EMBL" id="CP061799">
    <property type="protein sequence ID" value="QTA78963.1"/>
    <property type="molecule type" value="Genomic_DNA"/>
</dbReference>
<dbReference type="KEGG" id="dli:dnl_12100"/>
<evidence type="ECO:0008006" key="3">
    <source>
        <dbReference type="Google" id="ProtNLM"/>
    </source>
</evidence>
<dbReference type="AlphaFoldDB" id="A0A975B555"/>
<name>A0A975B555_9BACT</name>
<gene>
    <name evidence="1" type="ORF">dnl_12100</name>
</gene>
<sequence>MNYNWSSEKNELLKKERKISFDEIIHSIAEGGLIGIEPHYNKDKFDHQSVMFVNINDYVYLVPFVYNEEQDEVFLKTIIPSRKYTKKWLMRKI</sequence>
<protein>
    <recommendedName>
        <fullName evidence="3">Toxin</fullName>
    </recommendedName>
</protein>
<dbReference type="Proteomes" id="UP000663720">
    <property type="component" value="Chromosome"/>
</dbReference>
<accession>A0A975B555</accession>
<evidence type="ECO:0000313" key="1">
    <source>
        <dbReference type="EMBL" id="QTA78963.1"/>
    </source>
</evidence>